<sequence>KNPNEMYPYFAVAECGYRPIIIMYEWPTLEIICVLKGGAAKIYANMDFSPNGELLVSQGGEPDFLITVWTWLEHKILLRSKSYVNEVFRVKFSPYVPGQLTSCGLAHIKFWKMAHTFTGLKLKGELGRSLRRRCHDAPIVQFYYNDVDGELWSVSMDGHIRVWWYEMIDQADPPDDDRIVQLDPSYDFYTPGVMLMSVEKRFVHEPTDTFYFGQVSTYLRIGF</sequence>
<evidence type="ECO:0008006" key="10">
    <source>
        <dbReference type="Google" id="ProtNLM"/>
    </source>
</evidence>
<accession>A0AAV8WLH0</accession>
<dbReference type="GO" id="GO:0005930">
    <property type="term" value="C:axoneme"/>
    <property type="evidence" value="ECO:0007669"/>
    <property type="project" value="UniProtKB-SubCell"/>
</dbReference>
<dbReference type="PANTHER" id="PTHR14885">
    <property type="entry name" value="CILIA- AND FLAGELLA-ASSOCIATED PROTEIN 43-RELATED"/>
    <property type="match status" value="1"/>
</dbReference>
<feature type="non-terminal residue" evidence="8">
    <location>
        <position position="1"/>
    </location>
</feature>
<keyword evidence="4" id="KW-0677">Repeat</keyword>
<dbReference type="AlphaFoldDB" id="A0AAV8WLH0"/>
<keyword evidence="9" id="KW-1185">Reference proteome</keyword>
<evidence type="ECO:0000313" key="9">
    <source>
        <dbReference type="Proteomes" id="UP001162156"/>
    </source>
</evidence>
<dbReference type="InterPro" id="IPR015943">
    <property type="entry name" value="WD40/YVTN_repeat-like_dom_sf"/>
</dbReference>
<keyword evidence="2" id="KW-0963">Cytoplasm</keyword>
<dbReference type="GO" id="GO:0003341">
    <property type="term" value="P:cilium movement"/>
    <property type="evidence" value="ECO:0007669"/>
    <property type="project" value="UniProtKB-ARBA"/>
</dbReference>
<dbReference type="PANTHER" id="PTHR14885:SF3">
    <property type="entry name" value="CILIA- AND FLAGELLA-ASSOCIATED PROTEIN 44"/>
    <property type="match status" value="1"/>
</dbReference>
<dbReference type="SUPFAM" id="SSF50978">
    <property type="entry name" value="WD40 repeat-like"/>
    <property type="match status" value="1"/>
</dbReference>
<dbReference type="InterPro" id="IPR036322">
    <property type="entry name" value="WD40_repeat_dom_sf"/>
</dbReference>
<proteinExistence type="predicted"/>
<evidence type="ECO:0000313" key="8">
    <source>
        <dbReference type="EMBL" id="KAJ8927183.1"/>
    </source>
</evidence>
<keyword evidence="3" id="KW-0853">WD repeat</keyword>
<keyword evidence="7" id="KW-0966">Cell projection</keyword>
<dbReference type="Proteomes" id="UP001162156">
    <property type="component" value="Unassembled WGS sequence"/>
</dbReference>
<evidence type="ECO:0000256" key="4">
    <source>
        <dbReference type="ARBA" id="ARBA00022737"/>
    </source>
</evidence>
<reference evidence="8" key="1">
    <citation type="journal article" date="2023" name="Insect Mol. Biol.">
        <title>Genome sequencing provides insights into the evolution of gene families encoding plant cell wall-degrading enzymes in longhorned beetles.</title>
        <authorList>
            <person name="Shin N.R."/>
            <person name="Okamura Y."/>
            <person name="Kirsch R."/>
            <person name="Pauchet Y."/>
        </authorList>
    </citation>
    <scope>NUCLEOTIDE SEQUENCE</scope>
    <source>
        <strain evidence="8">RBIC_L_NR</strain>
    </source>
</reference>
<name>A0AAV8WLH0_9CUCU</name>
<dbReference type="EMBL" id="JANEYF010005719">
    <property type="protein sequence ID" value="KAJ8927183.1"/>
    <property type="molecule type" value="Genomic_DNA"/>
</dbReference>
<evidence type="ECO:0000256" key="2">
    <source>
        <dbReference type="ARBA" id="ARBA00022490"/>
    </source>
</evidence>
<gene>
    <name evidence="8" type="ORF">NQ314_020459</name>
</gene>
<dbReference type="Gene3D" id="2.130.10.10">
    <property type="entry name" value="YVTN repeat-like/Quinoprotein amine dehydrogenase"/>
    <property type="match status" value="1"/>
</dbReference>
<evidence type="ECO:0000256" key="1">
    <source>
        <dbReference type="ARBA" id="ARBA00004430"/>
    </source>
</evidence>
<keyword evidence="5" id="KW-0175">Coiled coil</keyword>
<comment type="caution">
    <text evidence="8">The sequence shown here is derived from an EMBL/GenBank/DDBJ whole genome shotgun (WGS) entry which is preliminary data.</text>
</comment>
<organism evidence="8 9">
    <name type="scientific">Rhamnusium bicolor</name>
    <dbReference type="NCBI Taxonomy" id="1586634"/>
    <lineage>
        <taxon>Eukaryota</taxon>
        <taxon>Metazoa</taxon>
        <taxon>Ecdysozoa</taxon>
        <taxon>Arthropoda</taxon>
        <taxon>Hexapoda</taxon>
        <taxon>Insecta</taxon>
        <taxon>Pterygota</taxon>
        <taxon>Neoptera</taxon>
        <taxon>Endopterygota</taxon>
        <taxon>Coleoptera</taxon>
        <taxon>Polyphaga</taxon>
        <taxon>Cucujiformia</taxon>
        <taxon>Chrysomeloidea</taxon>
        <taxon>Cerambycidae</taxon>
        <taxon>Lepturinae</taxon>
        <taxon>Rhagiini</taxon>
        <taxon>Rhamnusium</taxon>
    </lineage>
</organism>
<evidence type="ECO:0000256" key="5">
    <source>
        <dbReference type="ARBA" id="ARBA00023054"/>
    </source>
</evidence>
<evidence type="ECO:0000256" key="7">
    <source>
        <dbReference type="ARBA" id="ARBA00023273"/>
    </source>
</evidence>
<protein>
    <recommendedName>
        <fullName evidence="10">F-box protein</fullName>
    </recommendedName>
</protein>
<evidence type="ECO:0000256" key="3">
    <source>
        <dbReference type="ARBA" id="ARBA00022574"/>
    </source>
</evidence>
<evidence type="ECO:0000256" key="6">
    <source>
        <dbReference type="ARBA" id="ARBA00023212"/>
    </source>
</evidence>
<keyword evidence="6" id="KW-0206">Cytoskeleton</keyword>
<comment type="subcellular location">
    <subcellularLocation>
        <location evidence="1">Cytoplasm</location>
        <location evidence="1">Cytoskeleton</location>
        <location evidence="1">Cilium axoneme</location>
    </subcellularLocation>
</comment>